<gene>
    <name evidence="2" type="ORF">INQ41_04705</name>
</gene>
<feature type="compositionally biased region" description="Basic and acidic residues" evidence="1">
    <location>
        <begin position="100"/>
        <end position="115"/>
    </location>
</feature>
<keyword evidence="3" id="KW-1185">Reference proteome</keyword>
<protein>
    <submittedName>
        <fullName evidence="2">Uncharacterized protein</fullName>
    </submittedName>
</protein>
<name>A0A7S6UHD2_9GAMM</name>
<feature type="region of interest" description="Disordered" evidence="1">
    <location>
        <begin position="1"/>
        <end position="35"/>
    </location>
</feature>
<sequence length="123" mass="13419">MAADQLPPFDIPTAVASAPAVAGDRPSPGDGDNREWIGRIEELKGDGGINADDESTLIRHVSEQRESLEQALERIMPEYKQRLADDGKDSADRWLGEKARALGEEHGRESRRVVDGLDASQSP</sequence>
<evidence type="ECO:0000313" key="3">
    <source>
        <dbReference type="Proteomes" id="UP000594059"/>
    </source>
</evidence>
<feature type="region of interest" description="Disordered" evidence="1">
    <location>
        <begin position="100"/>
        <end position="123"/>
    </location>
</feature>
<proteinExistence type="predicted"/>
<reference evidence="2 3" key="1">
    <citation type="submission" date="2020-10" db="EMBL/GenBank/DDBJ databases">
        <title>complete genome sequencing of Lysobacter sp. H21R20.</title>
        <authorList>
            <person name="Bae J.-W."/>
            <person name="Lee S.-Y."/>
        </authorList>
    </citation>
    <scope>NUCLEOTIDE SEQUENCE [LARGE SCALE GENOMIC DNA]</scope>
    <source>
        <strain evidence="2 3">H21R20</strain>
    </source>
</reference>
<dbReference type="EMBL" id="CP063656">
    <property type="protein sequence ID" value="QOW20331.1"/>
    <property type="molecule type" value="Genomic_DNA"/>
</dbReference>
<evidence type="ECO:0000256" key="1">
    <source>
        <dbReference type="SAM" id="MobiDB-lite"/>
    </source>
</evidence>
<accession>A0A7S6UHD2</accession>
<evidence type="ECO:0000313" key="2">
    <source>
        <dbReference type="EMBL" id="QOW20331.1"/>
    </source>
</evidence>
<organism evidence="2 3">
    <name type="scientific">Novilysobacter ciconiae</name>
    <dbReference type="NCBI Taxonomy" id="2781022"/>
    <lineage>
        <taxon>Bacteria</taxon>
        <taxon>Pseudomonadati</taxon>
        <taxon>Pseudomonadota</taxon>
        <taxon>Gammaproteobacteria</taxon>
        <taxon>Lysobacterales</taxon>
        <taxon>Lysobacteraceae</taxon>
        <taxon>Novilysobacter</taxon>
    </lineage>
</organism>
<dbReference type="AlphaFoldDB" id="A0A7S6UHD2"/>
<dbReference type="RefSeq" id="WP_193986651.1">
    <property type="nucleotide sequence ID" value="NZ_CP063656.1"/>
</dbReference>
<dbReference type="KEGG" id="lcic:INQ41_04705"/>
<dbReference type="Proteomes" id="UP000594059">
    <property type="component" value="Chromosome"/>
</dbReference>